<dbReference type="Proteomes" id="UP000449547">
    <property type="component" value="Unassembled WGS sequence"/>
</dbReference>
<dbReference type="Pfam" id="PF01920">
    <property type="entry name" value="Prefoldin_2"/>
    <property type="match status" value="1"/>
</dbReference>
<evidence type="ECO:0000313" key="6">
    <source>
        <dbReference type="EMBL" id="KAA8907182.1"/>
    </source>
</evidence>
<name>A0A642V3R0_DIURU</name>
<dbReference type="PANTHER" id="PTHR21100">
    <property type="entry name" value="PREFOLDIN SUBUNIT 4"/>
    <property type="match status" value="1"/>
</dbReference>
<gene>
    <name evidence="6" type="ORF">DIURU_000866</name>
</gene>
<evidence type="ECO:0000256" key="4">
    <source>
        <dbReference type="PIRNR" id="PIRNR016477"/>
    </source>
</evidence>
<feature type="coiled-coil region" evidence="5">
    <location>
        <begin position="75"/>
        <end position="116"/>
    </location>
</feature>
<dbReference type="Gene3D" id="1.10.287.370">
    <property type="match status" value="1"/>
</dbReference>
<evidence type="ECO:0000256" key="2">
    <source>
        <dbReference type="ARBA" id="ARBA00023186"/>
    </source>
</evidence>
<dbReference type="OrthoDB" id="10250441at2759"/>
<dbReference type="EMBL" id="SWFT01000027">
    <property type="protein sequence ID" value="KAA8907182.1"/>
    <property type="molecule type" value="Genomic_DNA"/>
</dbReference>
<keyword evidence="2 4" id="KW-0143">Chaperone</keyword>
<evidence type="ECO:0000313" key="7">
    <source>
        <dbReference type="Proteomes" id="UP000449547"/>
    </source>
</evidence>
<evidence type="ECO:0000256" key="3">
    <source>
        <dbReference type="ARBA" id="ARBA00024667"/>
    </source>
</evidence>
<comment type="similarity">
    <text evidence="1 4">Belongs to the prefoldin subunit beta family.</text>
</comment>
<dbReference type="PIRSF" id="PIRSF016477">
    <property type="entry name" value="Prefoldin_subunit_4"/>
    <property type="match status" value="1"/>
</dbReference>
<accession>A0A642V3R0</accession>
<dbReference type="PANTHER" id="PTHR21100:SF9">
    <property type="entry name" value="PREFOLDIN SUBUNIT 4"/>
    <property type="match status" value="1"/>
</dbReference>
<evidence type="ECO:0000256" key="5">
    <source>
        <dbReference type="SAM" id="Coils"/>
    </source>
</evidence>
<dbReference type="FunFam" id="1.10.287.370:FF:000005">
    <property type="entry name" value="Prefoldin subunit 4"/>
    <property type="match status" value="1"/>
</dbReference>
<evidence type="ECO:0000256" key="1">
    <source>
        <dbReference type="ARBA" id="ARBA00008045"/>
    </source>
</evidence>
<dbReference type="InterPro" id="IPR002777">
    <property type="entry name" value="PFD_beta-like"/>
</dbReference>
<dbReference type="GO" id="GO:0016272">
    <property type="term" value="C:prefoldin complex"/>
    <property type="evidence" value="ECO:0007669"/>
    <property type="project" value="UniProtKB-UniRule"/>
</dbReference>
<comment type="function">
    <text evidence="3 4">Binds specifically to cytosolic chaperonin (c-CPN) and transfers target proteins to it. Binds to nascent polypeptide chain and promotes folding in an environment in which there are many competing pathways for nonnative proteins.</text>
</comment>
<dbReference type="InterPro" id="IPR009053">
    <property type="entry name" value="Prefoldin"/>
</dbReference>
<dbReference type="GeneID" id="54779519"/>
<dbReference type="VEuPathDB" id="FungiDB:DIURU_000866"/>
<dbReference type="OMA" id="KFGRAIN"/>
<protein>
    <recommendedName>
        <fullName evidence="4">Prefoldin subunit 4</fullName>
    </recommendedName>
</protein>
<keyword evidence="7" id="KW-1185">Reference proteome</keyword>
<dbReference type="GO" id="GO:0006457">
    <property type="term" value="P:protein folding"/>
    <property type="evidence" value="ECO:0007669"/>
    <property type="project" value="UniProtKB-UniRule"/>
</dbReference>
<comment type="caution">
    <text evidence="6">The sequence shown here is derived from an EMBL/GenBank/DDBJ whole genome shotgun (WGS) entry which is preliminary data.</text>
</comment>
<sequence length="129" mass="14802">MELLPEGQKNTTEVLFEDQKKINKFSSLISNKDELEAQLASLKSEKEYCGDLELELELLDEDDKVQYKVGDAFVFLKVESAVKRIEAENERLDAKIDEIDGEIDAIDTQLSELKEQLYAKFGNNINLER</sequence>
<organism evidence="6 7">
    <name type="scientific">Diutina rugosa</name>
    <name type="common">Yeast</name>
    <name type="synonym">Candida rugosa</name>
    <dbReference type="NCBI Taxonomy" id="5481"/>
    <lineage>
        <taxon>Eukaryota</taxon>
        <taxon>Fungi</taxon>
        <taxon>Dikarya</taxon>
        <taxon>Ascomycota</taxon>
        <taxon>Saccharomycotina</taxon>
        <taxon>Pichiomycetes</taxon>
        <taxon>Debaryomycetaceae</taxon>
        <taxon>Diutina</taxon>
    </lineage>
</organism>
<dbReference type="GO" id="GO:0051082">
    <property type="term" value="F:unfolded protein binding"/>
    <property type="evidence" value="ECO:0007669"/>
    <property type="project" value="InterPro"/>
</dbReference>
<comment type="subunit">
    <text evidence="4">Heterohexamer of two PFD-alpha type and four PFD-beta type subunits.</text>
</comment>
<reference evidence="6 7" key="1">
    <citation type="submission" date="2019-07" db="EMBL/GenBank/DDBJ databases">
        <title>Genome assembly of two rare yeast pathogens: Diutina rugosa and Trichomonascus ciferrii.</title>
        <authorList>
            <person name="Mixao V."/>
            <person name="Saus E."/>
            <person name="Hansen A."/>
            <person name="Lass-Flor C."/>
            <person name="Gabaldon T."/>
        </authorList>
    </citation>
    <scope>NUCLEOTIDE SEQUENCE [LARGE SCALE GENOMIC DNA]</scope>
    <source>
        <strain evidence="6 7">CBS 613</strain>
    </source>
</reference>
<dbReference type="InterPro" id="IPR016661">
    <property type="entry name" value="PFDN4"/>
</dbReference>
<dbReference type="AlphaFoldDB" id="A0A642V3R0"/>
<dbReference type="SUPFAM" id="SSF46579">
    <property type="entry name" value="Prefoldin"/>
    <property type="match status" value="1"/>
</dbReference>
<dbReference type="RefSeq" id="XP_034014533.1">
    <property type="nucleotide sequence ID" value="XM_034159161.1"/>
</dbReference>
<dbReference type="GO" id="GO:0005737">
    <property type="term" value="C:cytoplasm"/>
    <property type="evidence" value="ECO:0007669"/>
    <property type="project" value="TreeGrafter"/>
</dbReference>
<keyword evidence="5" id="KW-0175">Coiled coil</keyword>
<proteinExistence type="inferred from homology"/>